<dbReference type="Proteomes" id="UP000070355">
    <property type="component" value="Unassembled WGS sequence"/>
</dbReference>
<reference evidence="9" key="1">
    <citation type="submission" date="2016-01" db="EMBL/GenBank/DDBJ databases">
        <authorList>
            <person name="Mitreva M."/>
            <person name="Pepin K.H."/>
            <person name="Mihindukulasuriya K.A."/>
            <person name="Fulton R."/>
            <person name="Fronick C."/>
            <person name="O'Laughlin M."/>
            <person name="Miner T."/>
            <person name="Herter B."/>
            <person name="Rosa B.A."/>
            <person name="Cordes M."/>
            <person name="Tomlinson C."/>
            <person name="Wollam A."/>
            <person name="Palsikar V.B."/>
            <person name="Mardis E.R."/>
            <person name="Wilson R.K."/>
        </authorList>
    </citation>
    <scope>NUCLEOTIDE SEQUENCE [LARGE SCALE GENOMIC DNA]</scope>
    <source>
        <strain evidence="9">DNF01167</strain>
    </source>
</reference>
<dbReference type="Pfam" id="PF00251">
    <property type="entry name" value="Glyco_hydro_32N"/>
    <property type="match status" value="1"/>
</dbReference>
<sequence length="436" mass="50734">MLANNWKQNLHLEPTKGWLNDPNGLAYFKGKYHIFHQYSYEVNGGLKLWYYYTSSDLKNYEDRGVFLTPTIEEETHGVYSGSANIEDGKLVFYYTGNVKYQGNYDYVHAGRGHNTISFETEDGINFTEKKCLLKTDDYPNMSNHVRDPKIFEKNGKKYLVLGARDSNDCGCLLVFDKDTLKPYKTIYSEKNLGFMWECPDYFEVDGKEIFMFSPQGITRMYPYYENMYQIGYSVVEEGIENVDKLDNFTLLDYGHDFYASQTFLDEDNNRVLIGWMYVPDSSYTNPTTKFGYQNCLTVPRVVNYKDGKVRQTLHKSVKDLLGSNIKTNDFNKNTWYYKQEHGKDFEISVADFKVSYKDKELKVSFGTSGYGRDDRKYKLSLENIEIVFDSSSIELFANDGSFTISTRFYPENHDVKILATNYVAKELGAIEIREEN</sequence>
<evidence type="ECO:0000313" key="8">
    <source>
        <dbReference type="EMBL" id="KXB59078.1"/>
    </source>
</evidence>
<dbReference type="PROSITE" id="PS00609">
    <property type="entry name" value="GLYCOSYL_HYDROL_F32"/>
    <property type="match status" value="1"/>
</dbReference>
<evidence type="ECO:0000256" key="1">
    <source>
        <dbReference type="ARBA" id="ARBA00009902"/>
    </source>
</evidence>
<dbReference type="PANTHER" id="PTHR43101:SF1">
    <property type="entry name" value="BETA-FRUCTOSIDASE"/>
    <property type="match status" value="1"/>
</dbReference>
<dbReference type="RefSeq" id="WP_060914420.1">
    <property type="nucleotide sequence ID" value="NZ_KQ959970.1"/>
</dbReference>
<dbReference type="InterPro" id="IPR013320">
    <property type="entry name" value="ConA-like_dom_sf"/>
</dbReference>
<evidence type="ECO:0000259" key="6">
    <source>
        <dbReference type="Pfam" id="PF00251"/>
    </source>
</evidence>
<dbReference type="CDD" id="cd18623">
    <property type="entry name" value="GH32_ScrB-like"/>
    <property type="match status" value="1"/>
</dbReference>
<evidence type="ECO:0000256" key="4">
    <source>
        <dbReference type="ARBA" id="ARBA00023295"/>
    </source>
</evidence>
<protein>
    <recommendedName>
        <fullName evidence="2">beta-fructofuranosidase</fullName>
        <ecNumber evidence="2">3.2.1.26</ecNumber>
    </recommendedName>
</protein>
<evidence type="ECO:0000256" key="2">
    <source>
        <dbReference type="ARBA" id="ARBA00012758"/>
    </source>
</evidence>
<dbReference type="InterPro" id="IPR001362">
    <property type="entry name" value="Glyco_hydro_32"/>
</dbReference>
<dbReference type="PATRIC" id="fig|1379.3.peg.1283"/>
<feature type="domain" description="Glycosyl hydrolase family 32 C-terminal" evidence="7">
    <location>
        <begin position="383"/>
        <end position="416"/>
    </location>
</feature>
<comment type="caution">
    <text evidence="8">The sequence shown here is derived from an EMBL/GenBank/DDBJ whole genome shotgun (WGS) entry which is preliminary data.</text>
</comment>
<dbReference type="InterPro" id="IPR051214">
    <property type="entry name" value="GH32_Enzymes"/>
</dbReference>
<dbReference type="Gene3D" id="2.60.120.560">
    <property type="entry name" value="Exo-inulinase, domain 1"/>
    <property type="match status" value="1"/>
</dbReference>
<proteinExistence type="inferred from homology"/>
<organism evidence="8 9">
    <name type="scientific">Gemella haemolysans</name>
    <dbReference type="NCBI Taxonomy" id="1379"/>
    <lineage>
        <taxon>Bacteria</taxon>
        <taxon>Bacillati</taxon>
        <taxon>Bacillota</taxon>
        <taxon>Bacilli</taxon>
        <taxon>Bacillales</taxon>
        <taxon>Gemellaceae</taxon>
        <taxon>Gemella</taxon>
    </lineage>
</organism>
<feature type="domain" description="Glycosyl hydrolase family 32 N-terminal" evidence="6">
    <location>
        <begin position="11"/>
        <end position="311"/>
    </location>
</feature>
<comment type="similarity">
    <text evidence="1 5">Belongs to the glycosyl hydrolase 32 family.</text>
</comment>
<dbReference type="Pfam" id="PF08244">
    <property type="entry name" value="Glyco_hydro_32C"/>
    <property type="match status" value="1"/>
</dbReference>
<gene>
    <name evidence="8" type="ORF">HMPREF3186_01303</name>
</gene>
<evidence type="ECO:0000259" key="7">
    <source>
        <dbReference type="Pfam" id="PF08244"/>
    </source>
</evidence>
<keyword evidence="3 5" id="KW-0378">Hydrolase</keyword>
<dbReference type="EC" id="3.2.1.26" evidence="2"/>
<evidence type="ECO:0000256" key="5">
    <source>
        <dbReference type="RuleBase" id="RU362110"/>
    </source>
</evidence>
<name>A0A133ZUF7_9BACL</name>
<dbReference type="SMART" id="SM00640">
    <property type="entry name" value="Glyco_32"/>
    <property type="match status" value="1"/>
</dbReference>
<evidence type="ECO:0000256" key="3">
    <source>
        <dbReference type="ARBA" id="ARBA00022801"/>
    </source>
</evidence>
<dbReference type="InterPro" id="IPR013189">
    <property type="entry name" value="Glyco_hydro_32_C"/>
</dbReference>
<dbReference type="STRING" id="1379.HMPREF3186_01303"/>
<dbReference type="SUPFAM" id="SSF75005">
    <property type="entry name" value="Arabinanase/levansucrase/invertase"/>
    <property type="match status" value="1"/>
</dbReference>
<evidence type="ECO:0000313" key="9">
    <source>
        <dbReference type="Proteomes" id="UP000070355"/>
    </source>
</evidence>
<dbReference type="PANTHER" id="PTHR43101">
    <property type="entry name" value="BETA-FRUCTOSIDASE"/>
    <property type="match status" value="1"/>
</dbReference>
<accession>A0A133ZUF7</accession>
<keyword evidence="4 5" id="KW-0326">Glycosidase</keyword>
<dbReference type="GO" id="GO:0005975">
    <property type="term" value="P:carbohydrate metabolic process"/>
    <property type="evidence" value="ECO:0007669"/>
    <property type="project" value="InterPro"/>
</dbReference>
<dbReference type="SUPFAM" id="SSF49899">
    <property type="entry name" value="Concanavalin A-like lectins/glucanases"/>
    <property type="match status" value="1"/>
</dbReference>
<dbReference type="EMBL" id="LSDC01000081">
    <property type="protein sequence ID" value="KXB59078.1"/>
    <property type="molecule type" value="Genomic_DNA"/>
</dbReference>
<dbReference type="InterPro" id="IPR018053">
    <property type="entry name" value="Glyco_hydro_32_AS"/>
</dbReference>
<dbReference type="Gene3D" id="2.115.10.20">
    <property type="entry name" value="Glycosyl hydrolase domain, family 43"/>
    <property type="match status" value="1"/>
</dbReference>
<dbReference type="InterPro" id="IPR013148">
    <property type="entry name" value="Glyco_hydro_32_N"/>
</dbReference>
<dbReference type="GO" id="GO:0004564">
    <property type="term" value="F:beta-fructofuranosidase activity"/>
    <property type="evidence" value="ECO:0007669"/>
    <property type="project" value="UniProtKB-EC"/>
</dbReference>
<dbReference type="OrthoDB" id="9759709at2"/>
<dbReference type="AlphaFoldDB" id="A0A133ZUF7"/>
<dbReference type="InterPro" id="IPR023296">
    <property type="entry name" value="Glyco_hydro_beta-prop_sf"/>
</dbReference>